<dbReference type="AlphaFoldDB" id="A0A3B0TEF2"/>
<dbReference type="EMBL" id="UOEN01000346">
    <property type="protein sequence ID" value="VAW16905.1"/>
    <property type="molecule type" value="Genomic_DNA"/>
</dbReference>
<accession>A0A3B0TEF2</accession>
<dbReference type="Gene3D" id="3.40.630.10">
    <property type="entry name" value="Zn peptidases"/>
    <property type="match status" value="1"/>
</dbReference>
<dbReference type="GO" id="GO:0006526">
    <property type="term" value="P:L-arginine biosynthetic process"/>
    <property type="evidence" value="ECO:0007669"/>
    <property type="project" value="TreeGrafter"/>
</dbReference>
<gene>
    <name evidence="1" type="ORF">MNBD_BACTEROID05-330</name>
</gene>
<proteinExistence type="predicted"/>
<protein>
    <recommendedName>
        <fullName evidence="2">Acetylornithine deacetylase</fullName>
    </recommendedName>
</protein>
<sequence length="152" mass="16681">MINFADIQERLVALTRDMILIPSIPSREDDRQRCFEFIKNHLESLETIEVREFVCDGIPSLVAGPIGVANPEILMLGHLDVITHPDISVYRSHIKDGRIYGPGAGDMKGALAIMLEVFRKIHSLNAQASLGIVITADEEVGGQSGVGYLVDQ</sequence>
<organism evidence="1">
    <name type="scientific">hydrothermal vent metagenome</name>
    <dbReference type="NCBI Taxonomy" id="652676"/>
    <lineage>
        <taxon>unclassified sequences</taxon>
        <taxon>metagenomes</taxon>
        <taxon>ecological metagenomes</taxon>
    </lineage>
</organism>
<dbReference type="InterPro" id="IPR002933">
    <property type="entry name" value="Peptidase_M20"/>
</dbReference>
<dbReference type="PANTHER" id="PTHR43808:SF31">
    <property type="entry name" value="N-ACETYL-L-CITRULLINE DEACETYLASE"/>
    <property type="match status" value="1"/>
</dbReference>
<dbReference type="SUPFAM" id="SSF53187">
    <property type="entry name" value="Zn-dependent exopeptidases"/>
    <property type="match status" value="1"/>
</dbReference>
<dbReference type="InterPro" id="IPR050072">
    <property type="entry name" value="Peptidase_M20A"/>
</dbReference>
<reference evidence="1" key="1">
    <citation type="submission" date="2018-06" db="EMBL/GenBank/DDBJ databases">
        <authorList>
            <person name="Zhirakovskaya E."/>
        </authorList>
    </citation>
    <scope>NUCLEOTIDE SEQUENCE</scope>
</reference>
<name>A0A3B0TEF2_9ZZZZ</name>
<dbReference type="GO" id="GO:0008777">
    <property type="term" value="F:acetylornithine deacetylase activity"/>
    <property type="evidence" value="ECO:0007669"/>
    <property type="project" value="TreeGrafter"/>
</dbReference>
<feature type="non-terminal residue" evidence="1">
    <location>
        <position position="152"/>
    </location>
</feature>
<dbReference type="Pfam" id="PF01546">
    <property type="entry name" value="Peptidase_M20"/>
    <property type="match status" value="1"/>
</dbReference>
<evidence type="ECO:0008006" key="2">
    <source>
        <dbReference type="Google" id="ProtNLM"/>
    </source>
</evidence>
<dbReference type="PANTHER" id="PTHR43808">
    <property type="entry name" value="ACETYLORNITHINE DEACETYLASE"/>
    <property type="match status" value="1"/>
</dbReference>
<evidence type="ECO:0000313" key="1">
    <source>
        <dbReference type="EMBL" id="VAW16905.1"/>
    </source>
</evidence>